<organism evidence="1 2">
    <name type="scientific">Violaceomyces palustris</name>
    <dbReference type="NCBI Taxonomy" id="1673888"/>
    <lineage>
        <taxon>Eukaryota</taxon>
        <taxon>Fungi</taxon>
        <taxon>Dikarya</taxon>
        <taxon>Basidiomycota</taxon>
        <taxon>Ustilaginomycotina</taxon>
        <taxon>Ustilaginomycetes</taxon>
        <taxon>Violaceomycetales</taxon>
        <taxon>Violaceomycetaceae</taxon>
        <taxon>Violaceomyces</taxon>
    </lineage>
</organism>
<gene>
    <name evidence="1" type="ORF">IE53DRAFT_387048</name>
</gene>
<evidence type="ECO:0000313" key="2">
    <source>
        <dbReference type="Proteomes" id="UP000245626"/>
    </source>
</evidence>
<dbReference type="EMBL" id="KZ819912">
    <property type="protein sequence ID" value="PWN50643.1"/>
    <property type="molecule type" value="Genomic_DNA"/>
</dbReference>
<reference evidence="1 2" key="1">
    <citation type="journal article" date="2018" name="Mol. Biol. Evol.">
        <title>Broad Genomic Sampling Reveals a Smut Pathogenic Ancestry of the Fungal Clade Ustilaginomycotina.</title>
        <authorList>
            <person name="Kijpornyongpan T."/>
            <person name="Mondo S.J."/>
            <person name="Barry K."/>
            <person name="Sandor L."/>
            <person name="Lee J."/>
            <person name="Lipzen A."/>
            <person name="Pangilinan J."/>
            <person name="LaButti K."/>
            <person name="Hainaut M."/>
            <person name="Henrissat B."/>
            <person name="Grigoriev I.V."/>
            <person name="Spatafora J.W."/>
            <person name="Aime M.C."/>
        </authorList>
    </citation>
    <scope>NUCLEOTIDE SEQUENCE [LARGE SCALE GENOMIC DNA]</scope>
    <source>
        <strain evidence="1 2">SA 807</strain>
    </source>
</reference>
<dbReference type="Proteomes" id="UP000245626">
    <property type="component" value="Unassembled WGS sequence"/>
</dbReference>
<evidence type="ECO:0000313" key="1">
    <source>
        <dbReference type="EMBL" id="PWN50643.1"/>
    </source>
</evidence>
<name>A0ACD0NXS4_9BASI</name>
<keyword evidence="2" id="KW-1185">Reference proteome</keyword>
<proteinExistence type="predicted"/>
<sequence>MTSTKTPCWIRSVLESDHSQNEKEGKLEEEEQQHVPTYFIRALLDSQGKKGSQDEPNTEPRAKNLLSDPLSIALISVTGTLAVMGLYWRYFRRIRNAEHLTPSVLRYRKTLVGKVTSVGDADGFRLFHTPGIPFLRSWFYVPPTKPSQLRNETLSIRLAGADAPEAAHFGKEAQPFSKEAHDELKRLVLGKTCWVQASHVDQYKRLVGTPYVFEPPYIFGRTNVSLHLVKNGLATVYRSAGASYGRASFWSKTMSKATDGLGRLERAERNAKRKKLGMWSLGNKLETPEAYKRRTRSET</sequence>
<accession>A0ACD0NXS4</accession>
<protein>
    <submittedName>
        <fullName evidence="1">SNase-domain-containing protein</fullName>
    </submittedName>
</protein>